<dbReference type="SUPFAM" id="SSF51215">
    <property type="entry name" value="Regulatory protein AraC"/>
    <property type="match status" value="1"/>
</dbReference>
<dbReference type="Gene3D" id="1.10.10.60">
    <property type="entry name" value="Homeodomain-like"/>
    <property type="match status" value="1"/>
</dbReference>
<dbReference type="PROSITE" id="PS01124">
    <property type="entry name" value="HTH_ARAC_FAMILY_2"/>
    <property type="match status" value="1"/>
</dbReference>
<dbReference type="SMART" id="SM00342">
    <property type="entry name" value="HTH_ARAC"/>
    <property type="match status" value="1"/>
</dbReference>
<keyword evidence="2" id="KW-0238">DNA-binding</keyword>
<evidence type="ECO:0000256" key="2">
    <source>
        <dbReference type="ARBA" id="ARBA00023125"/>
    </source>
</evidence>
<name>A0ABS2ESN2_9BACE</name>
<reference evidence="5 6" key="1">
    <citation type="journal article" date="2021" name="Sci. Rep.">
        <title>The distribution of antibiotic resistance genes in chicken gut microbiota commensals.</title>
        <authorList>
            <person name="Juricova H."/>
            <person name="Matiasovicova J."/>
            <person name="Kubasova T."/>
            <person name="Cejkova D."/>
            <person name="Rychlik I."/>
        </authorList>
    </citation>
    <scope>NUCLEOTIDE SEQUENCE [LARGE SCALE GENOMIC DNA]</scope>
    <source>
        <strain evidence="5 6">An801</strain>
    </source>
</reference>
<dbReference type="InterPro" id="IPR037923">
    <property type="entry name" value="HTH-like"/>
</dbReference>
<dbReference type="InterPro" id="IPR020449">
    <property type="entry name" value="Tscrpt_reg_AraC-type_HTH"/>
</dbReference>
<dbReference type="InterPro" id="IPR009057">
    <property type="entry name" value="Homeodomain-like_sf"/>
</dbReference>
<sequence>MKSNRLLLLALRQMRERVGESHNAYRFLIPELGLLRSIHGIADVGRFLSVEGQPYRLTEGRVVYFRAGTLRLRINLRELEFKAGDFLVVSPGTVFEFLYISSDLDLAMLAFSNSLMESWQKEDLLQVYLQGRLFLHLSLTEQESRRMEQIFALLWEVVHDWPFPKESVQSLISLVFHQTDGFRGRKLEAGKQKRSRQEEVFNRFLELVNKYAVHERNCAFYADRLCLTSRYLSTLVRQASGRTVMDWVNEAVMQEAKLMLCHTDKLVYQIADELNFPNASFFCKYFRRMTGMTPKDYREENG</sequence>
<evidence type="ECO:0000256" key="1">
    <source>
        <dbReference type="ARBA" id="ARBA00023015"/>
    </source>
</evidence>
<feature type="domain" description="HTH araC/xylS-type" evidence="4">
    <location>
        <begin position="202"/>
        <end position="300"/>
    </location>
</feature>
<dbReference type="Proteomes" id="UP000703295">
    <property type="component" value="Unassembled WGS sequence"/>
</dbReference>
<keyword evidence="1" id="KW-0805">Transcription regulation</keyword>
<comment type="caution">
    <text evidence="5">The sequence shown here is derived from an EMBL/GenBank/DDBJ whole genome shotgun (WGS) entry which is preliminary data.</text>
</comment>
<keyword evidence="6" id="KW-1185">Reference proteome</keyword>
<dbReference type="RefSeq" id="WP_204474620.1">
    <property type="nucleotide sequence ID" value="NZ_JACJJW010000005.1"/>
</dbReference>
<evidence type="ECO:0000313" key="5">
    <source>
        <dbReference type="EMBL" id="MBM6757670.1"/>
    </source>
</evidence>
<dbReference type="InterPro" id="IPR018060">
    <property type="entry name" value="HTH_AraC"/>
</dbReference>
<dbReference type="Pfam" id="PF02311">
    <property type="entry name" value="AraC_binding"/>
    <property type="match status" value="1"/>
</dbReference>
<accession>A0ABS2ESN2</accession>
<evidence type="ECO:0000256" key="3">
    <source>
        <dbReference type="ARBA" id="ARBA00023163"/>
    </source>
</evidence>
<dbReference type="PANTHER" id="PTHR43280:SF32">
    <property type="entry name" value="TRANSCRIPTIONAL REGULATORY PROTEIN"/>
    <property type="match status" value="1"/>
</dbReference>
<evidence type="ECO:0000313" key="6">
    <source>
        <dbReference type="Proteomes" id="UP000703295"/>
    </source>
</evidence>
<proteinExistence type="predicted"/>
<dbReference type="Pfam" id="PF12833">
    <property type="entry name" value="HTH_18"/>
    <property type="match status" value="1"/>
</dbReference>
<dbReference type="SUPFAM" id="SSF46689">
    <property type="entry name" value="Homeodomain-like"/>
    <property type="match status" value="1"/>
</dbReference>
<evidence type="ECO:0000259" key="4">
    <source>
        <dbReference type="PROSITE" id="PS01124"/>
    </source>
</evidence>
<gene>
    <name evidence="5" type="ORF">H6A31_03040</name>
</gene>
<dbReference type="EMBL" id="JACJJW010000005">
    <property type="protein sequence ID" value="MBM6757670.1"/>
    <property type="molecule type" value="Genomic_DNA"/>
</dbReference>
<organism evidence="5 6">
    <name type="scientific">Bacteroides mediterraneensis</name>
    <dbReference type="NCBI Taxonomy" id="1841856"/>
    <lineage>
        <taxon>Bacteria</taxon>
        <taxon>Pseudomonadati</taxon>
        <taxon>Bacteroidota</taxon>
        <taxon>Bacteroidia</taxon>
        <taxon>Bacteroidales</taxon>
        <taxon>Bacteroidaceae</taxon>
        <taxon>Bacteroides</taxon>
    </lineage>
</organism>
<keyword evidence="3" id="KW-0804">Transcription</keyword>
<dbReference type="InterPro" id="IPR003313">
    <property type="entry name" value="AraC-bd"/>
</dbReference>
<dbReference type="PRINTS" id="PR00032">
    <property type="entry name" value="HTHARAC"/>
</dbReference>
<dbReference type="PANTHER" id="PTHR43280">
    <property type="entry name" value="ARAC-FAMILY TRANSCRIPTIONAL REGULATOR"/>
    <property type="match status" value="1"/>
</dbReference>
<protein>
    <submittedName>
        <fullName evidence="5">Helix-turn-helix domain-containing protein</fullName>
    </submittedName>
</protein>